<organism evidence="2 3">
    <name type="scientific">Carnegiea gigantea</name>
    <dbReference type="NCBI Taxonomy" id="171969"/>
    <lineage>
        <taxon>Eukaryota</taxon>
        <taxon>Viridiplantae</taxon>
        <taxon>Streptophyta</taxon>
        <taxon>Embryophyta</taxon>
        <taxon>Tracheophyta</taxon>
        <taxon>Spermatophyta</taxon>
        <taxon>Magnoliopsida</taxon>
        <taxon>eudicotyledons</taxon>
        <taxon>Gunneridae</taxon>
        <taxon>Pentapetalae</taxon>
        <taxon>Caryophyllales</taxon>
        <taxon>Cactineae</taxon>
        <taxon>Cactaceae</taxon>
        <taxon>Cactoideae</taxon>
        <taxon>Echinocereeae</taxon>
        <taxon>Carnegiea</taxon>
    </lineage>
</organism>
<evidence type="ECO:0000256" key="1">
    <source>
        <dbReference type="SAM" id="MobiDB-lite"/>
    </source>
</evidence>
<evidence type="ECO:0008006" key="4">
    <source>
        <dbReference type="Google" id="ProtNLM"/>
    </source>
</evidence>
<reference evidence="2" key="1">
    <citation type="submission" date="2022-04" db="EMBL/GenBank/DDBJ databases">
        <title>Carnegiea gigantea Genome sequencing and assembly v2.</title>
        <authorList>
            <person name="Copetti D."/>
            <person name="Sanderson M.J."/>
            <person name="Burquez A."/>
            <person name="Wojciechowski M.F."/>
        </authorList>
    </citation>
    <scope>NUCLEOTIDE SEQUENCE</scope>
    <source>
        <strain evidence="2">SGP5-SGP5p</strain>
        <tissue evidence="2">Aerial part</tissue>
    </source>
</reference>
<dbReference type="OrthoDB" id="1740536at2759"/>
<feature type="region of interest" description="Disordered" evidence="1">
    <location>
        <begin position="1"/>
        <end position="27"/>
    </location>
</feature>
<dbReference type="EMBL" id="JAKOGI010000116">
    <property type="protein sequence ID" value="KAJ8443570.1"/>
    <property type="molecule type" value="Genomic_DNA"/>
</dbReference>
<protein>
    <recommendedName>
        <fullName evidence="4">Reverse transcriptase domain-containing protein</fullName>
    </recommendedName>
</protein>
<comment type="caution">
    <text evidence="2">The sequence shown here is derived from an EMBL/GenBank/DDBJ whole genome shotgun (WGS) entry which is preliminary data.</text>
</comment>
<name>A0A9Q1KHE7_9CARY</name>
<evidence type="ECO:0000313" key="3">
    <source>
        <dbReference type="Proteomes" id="UP001153076"/>
    </source>
</evidence>
<proteinExistence type="predicted"/>
<accession>A0A9Q1KHE7</accession>
<dbReference type="Proteomes" id="UP001153076">
    <property type="component" value="Unassembled WGS sequence"/>
</dbReference>
<gene>
    <name evidence="2" type="ORF">Cgig2_020657</name>
</gene>
<keyword evidence="3" id="KW-1185">Reference proteome</keyword>
<evidence type="ECO:0000313" key="2">
    <source>
        <dbReference type="EMBL" id="KAJ8443570.1"/>
    </source>
</evidence>
<dbReference type="AlphaFoldDB" id="A0A9Q1KHE7"/>
<sequence length="176" mass="20097">MPQGEASARPHTPKHHSEHPMSKKLQPMTTAPKHHNVQKYCEFHEQNGHTTTECRELRKGLHELANKGKTDRFLKGRPRTLRRRVFHRDSGHHCERLCRGHHSVHLEGLAPRSAIGKKHRGGFFNSRRPHGLQSHIGAANFVRPTLHKAKVVIALYLLQPQFEADVRSVGKLQGDQ</sequence>